<evidence type="ECO:0000313" key="3">
    <source>
        <dbReference type="Proteomes" id="UP000191112"/>
    </source>
</evidence>
<evidence type="ECO:0000256" key="1">
    <source>
        <dbReference type="SAM" id="SignalP"/>
    </source>
</evidence>
<organism evidence="2 3">
    <name type="scientific">Soonwooa buanensis</name>
    <dbReference type="NCBI Taxonomy" id="619805"/>
    <lineage>
        <taxon>Bacteria</taxon>
        <taxon>Pseudomonadati</taxon>
        <taxon>Bacteroidota</taxon>
        <taxon>Flavobacteriia</taxon>
        <taxon>Flavobacteriales</taxon>
        <taxon>Weeksellaceae</taxon>
        <taxon>Chryseobacterium group</taxon>
        <taxon>Soonwooa</taxon>
    </lineage>
</organism>
<dbReference type="AlphaFoldDB" id="A0A1T5DH48"/>
<dbReference type="Proteomes" id="UP000191112">
    <property type="component" value="Unassembled WGS sequence"/>
</dbReference>
<feature type="chain" id="PRO_5012052439" evidence="1">
    <location>
        <begin position="22"/>
        <end position="372"/>
    </location>
</feature>
<gene>
    <name evidence="2" type="ORF">SAMN05660477_00726</name>
</gene>
<reference evidence="2 3" key="1">
    <citation type="submission" date="2017-02" db="EMBL/GenBank/DDBJ databases">
        <authorList>
            <person name="Peterson S.W."/>
        </authorList>
    </citation>
    <scope>NUCLEOTIDE SEQUENCE [LARGE SCALE GENOMIC DNA]</scope>
    <source>
        <strain evidence="2 3">DSM 22323</strain>
    </source>
</reference>
<accession>A0A1T5DH48</accession>
<dbReference type="NCBIfam" id="TIGR03523">
    <property type="entry name" value="GldN"/>
    <property type="match status" value="1"/>
</dbReference>
<keyword evidence="3" id="KW-1185">Reference proteome</keyword>
<dbReference type="Pfam" id="PF19841">
    <property type="entry name" value="GldN"/>
    <property type="match status" value="1"/>
</dbReference>
<sequence length="372" mass="41616">MIYMKKIVLNFLLLSSGFAFAQTSVLNATSPETFREEREARKDSVAAPIKYGFVEDKDVLKGMVVWEIIDMNDKINQPFYHNNDGLVSQNLSLYQILIDAVNSGKISQVYTDENFTTKLTPEGIAASTSAINVDNYFVQLMNEGKIDDKAVTKSLKGYKSVMNEDDKGINALKGYYGARLQDVYKDDKDNVIVKLDGSHFKVTNNDIIANVDQIKTSTENVKLLKIMGQWYIDKRDTQLKYRLLGICAMGPDPNGAKAQASIASSQIENGVTPEAAAPDSIDLFWIFYPDARKVLTSNYIFNAKNTSSDITFDDVLNARRFSSIIYKSDNGQGRGGSGIIDDYVPEDADGQLDESDRIKAQILQMENDLWNY</sequence>
<dbReference type="STRING" id="619805.SAMN05660477_00726"/>
<dbReference type="EMBL" id="FUYZ01000002">
    <property type="protein sequence ID" value="SKB71042.1"/>
    <property type="molecule type" value="Genomic_DNA"/>
</dbReference>
<feature type="signal peptide" evidence="1">
    <location>
        <begin position="1"/>
        <end position="21"/>
    </location>
</feature>
<evidence type="ECO:0000313" key="2">
    <source>
        <dbReference type="EMBL" id="SKB71042.1"/>
    </source>
</evidence>
<name>A0A1T5DH48_9FLAO</name>
<keyword evidence="1" id="KW-0732">Signal</keyword>
<dbReference type="InterPro" id="IPR019847">
    <property type="entry name" value="Gliding_motility_assoc_GldN"/>
</dbReference>
<proteinExistence type="predicted"/>
<protein>
    <submittedName>
        <fullName evidence="2">Gliding motility associated protien GldN</fullName>
    </submittedName>
</protein>